<feature type="transmembrane region" description="Helical" evidence="1">
    <location>
        <begin position="265"/>
        <end position="290"/>
    </location>
</feature>
<accession>A0ABD0J431</accession>
<dbReference type="EMBL" id="JACVVK020000688">
    <property type="protein sequence ID" value="KAK7455934.1"/>
    <property type="molecule type" value="Genomic_DNA"/>
</dbReference>
<organism evidence="3 4">
    <name type="scientific">Batillaria attramentaria</name>
    <dbReference type="NCBI Taxonomy" id="370345"/>
    <lineage>
        <taxon>Eukaryota</taxon>
        <taxon>Metazoa</taxon>
        <taxon>Spiralia</taxon>
        <taxon>Lophotrochozoa</taxon>
        <taxon>Mollusca</taxon>
        <taxon>Gastropoda</taxon>
        <taxon>Caenogastropoda</taxon>
        <taxon>Sorbeoconcha</taxon>
        <taxon>Cerithioidea</taxon>
        <taxon>Batillariidae</taxon>
        <taxon>Batillaria</taxon>
    </lineage>
</organism>
<sequence length="295" mass="33679">KGSAREVTDETAREWHVLPLRETRGVTPLNLELRRFARQGESNAAWFETKPRKASYTSADAYGGYRQTAVSWRRIGEEHFITIGTLVWKQDNNIVMEHSEWADFVSDWNLVFKEARPEDAGTYECQVIHTNTIKWRVRLNVILISLMGKEFVESGESIYLLCNTTEGNRIPDDVDWFKDGTKINKREFPHIIITKYRELENTALVSELIIDRGKRKDSGTYICRNSIDQLASLEVTVLVAESTNIKRGSGSSHTTMAPMRGENRAVTFTFILGNPFTVTLLVAFTSLLTFNYVTT</sequence>
<name>A0ABD0J431_9CAEN</name>
<dbReference type="InterPro" id="IPR007110">
    <property type="entry name" value="Ig-like_dom"/>
</dbReference>
<dbReference type="PANTHER" id="PTHR23279:SF36">
    <property type="entry name" value="DEFECTIVE PROBOSCIS EXTENSION RESPONSE 9, ISOFORM A"/>
    <property type="match status" value="1"/>
</dbReference>
<evidence type="ECO:0000259" key="2">
    <source>
        <dbReference type="PROSITE" id="PS50835"/>
    </source>
</evidence>
<keyword evidence="1" id="KW-0812">Transmembrane</keyword>
<keyword evidence="1" id="KW-1133">Transmembrane helix</keyword>
<comment type="caution">
    <text evidence="3">The sequence shown here is derived from an EMBL/GenBank/DDBJ whole genome shotgun (WGS) entry which is preliminary data.</text>
</comment>
<keyword evidence="1" id="KW-0472">Membrane</keyword>
<dbReference type="InterPro" id="IPR003006">
    <property type="entry name" value="Ig/MHC_CS"/>
</dbReference>
<feature type="domain" description="Ig-like" evidence="2">
    <location>
        <begin position="70"/>
        <end position="131"/>
    </location>
</feature>
<dbReference type="PROSITE" id="PS00290">
    <property type="entry name" value="IG_MHC"/>
    <property type="match status" value="1"/>
</dbReference>
<gene>
    <name evidence="3" type="ORF">BaRGS_00039424</name>
</gene>
<dbReference type="InterPro" id="IPR037448">
    <property type="entry name" value="Zig-8"/>
</dbReference>
<reference evidence="3 4" key="1">
    <citation type="journal article" date="2023" name="Sci. Data">
        <title>Genome assembly of the Korean intertidal mud-creeper Batillaria attramentaria.</title>
        <authorList>
            <person name="Patra A.K."/>
            <person name="Ho P.T."/>
            <person name="Jun S."/>
            <person name="Lee S.J."/>
            <person name="Kim Y."/>
            <person name="Won Y.J."/>
        </authorList>
    </citation>
    <scope>NUCLEOTIDE SEQUENCE [LARGE SCALE GENOMIC DNA]</scope>
    <source>
        <strain evidence="3">Wonlab-2016</strain>
    </source>
</reference>
<dbReference type="PROSITE" id="PS50835">
    <property type="entry name" value="IG_LIKE"/>
    <property type="match status" value="2"/>
</dbReference>
<dbReference type="AlphaFoldDB" id="A0ABD0J431"/>
<dbReference type="Proteomes" id="UP001519460">
    <property type="component" value="Unassembled WGS sequence"/>
</dbReference>
<dbReference type="Gene3D" id="2.60.40.10">
    <property type="entry name" value="Immunoglobulins"/>
    <property type="match status" value="2"/>
</dbReference>
<dbReference type="SMART" id="SM00409">
    <property type="entry name" value="IG"/>
    <property type="match status" value="2"/>
</dbReference>
<evidence type="ECO:0000313" key="4">
    <source>
        <dbReference type="Proteomes" id="UP001519460"/>
    </source>
</evidence>
<dbReference type="InterPro" id="IPR013783">
    <property type="entry name" value="Ig-like_fold"/>
</dbReference>
<evidence type="ECO:0000313" key="3">
    <source>
        <dbReference type="EMBL" id="KAK7455934.1"/>
    </source>
</evidence>
<protein>
    <recommendedName>
        <fullName evidence="2">Ig-like domain-containing protein</fullName>
    </recommendedName>
</protein>
<dbReference type="InterPro" id="IPR003599">
    <property type="entry name" value="Ig_sub"/>
</dbReference>
<feature type="non-terminal residue" evidence="3">
    <location>
        <position position="1"/>
    </location>
</feature>
<feature type="domain" description="Ig-like" evidence="2">
    <location>
        <begin position="139"/>
        <end position="236"/>
    </location>
</feature>
<keyword evidence="4" id="KW-1185">Reference proteome</keyword>
<dbReference type="InterPro" id="IPR036179">
    <property type="entry name" value="Ig-like_dom_sf"/>
</dbReference>
<proteinExistence type="predicted"/>
<dbReference type="SUPFAM" id="SSF48726">
    <property type="entry name" value="Immunoglobulin"/>
    <property type="match status" value="2"/>
</dbReference>
<dbReference type="PANTHER" id="PTHR23279">
    <property type="entry name" value="DEFECTIVE PROBOSCIS EXTENSION RESPONSE DPR -RELATED"/>
    <property type="match status" value="1"/>
</dbReference>
<evidence type="ECO:0000256" key="1">
    <source>
        <dbReference type="SAM" id="Phobius"/>
    </source>
</evidence>
<dbReference type="Pfam" id="PF13927">
    <property type="entry name" value="Ig_3"/>
    <property type="match status" value="1"/>
</dbReference>